<dbReference type="Proteomes" id="UP000281553">
    <property type="component" value="Unassembled WGS sequence"/>
</dbReference>
<sequence length="128" mass="14275">MTAHVVVTSCEDFGLVKFENMAESRRVSCSLGVGVFLHHRHCMLGHSVSRGEQHTMSKLQCKQKNHIFTFDKARVIGRANDKMTRLLPESWPSTGTLNGATGLHPTYQASQFEQGQQEGKANPSVEYN</sequence>
<dbReference type="EMBL" id="UYRU01058513">
    <property type="protein sequence ID" value="VDN14183.1"/>
    <property type="molecule type" value="Genomic_DNA"/>
</dbReference>
<gene>
    <name evidence="2" type="ORF">DILT_LOCUS10014</name>
</gene>
<dbReference type="AlphaFoldDB" id="A0A3P7LT94"/>
<feature type="region of interest" description="Disordered" evidence="1">
    <location>
        <begin position="89"/>
        <end position="128"/>
    </location>
</feature>
<name>A0A3P7LT94_DIBLA</name>
<reference evidence="2 3" key="1">
    <citation type="submission" date="2018-11" db="EMBL/GenBank/DDBJ databases">
        <authorList>
            <consortium name="Pathogen Informatics"/>
        </authorList>
    </citation>
    <scope>NUCLEOTIDE SEQUENCE [LARGE SCALE GENOMIC DNA]</scope>
</reference>
<accession>A0A3P7LT94</accession>
<protein>
    <submittedName>
        <fullName evidence="2">Uncharacterized protein</fullName>
    </submittedName>
</protein>
<keyword evidence="3" id="KW-1185">Reference proteome</keyword>
<evidence type="ECO:0000256" key="1">
    <source>
        <dbReference type="SAM" id="MobiDB-lite"/>
    </source>
</evidence>
<evidence type="ECO:0000313" key="3">
    <source>
        <dbReference type="Proteomes" id="UP000281553"/>
    </source>
</evidence>
<organism evidence="2 3">
    <name type="scientific">Dibothriocephalus latus</name>
    <name type="common">Fish tapeworm</name>
    <name type="synonym">Diphyllobothrium latum</name>
    <dbReference type="NCBI Taxonomy" id="60516"/>
    <lineage>
        <taxon>Eukaryota</taxon>
        <taxon>Metazoa</taxon>
        <taxon>Spiralia</taxon>
        <taxon>Lophotrochozoa</taxon>
        <taxon>Platyhelminthes</taxon>
        <taxon>Cestoda</taxon>
        <taxon>Eucestoda</taxon>
        <taxon>Diphyllobothriidea</taxon>
        <taxon>Diphyllobothriidae</taxon>
        <taxon>Dibothriocephalus</taxon>
    </lineage>
</organism>
<feature type="compositionally biased region" description="Polar residues" evidence="1">
    <location>
        <begin position="107"/>
        <end position="128"/>
    </location>
</feature>
<proteinExistence type="predicted"/>
<evidence type="ECO:0000313" key="2">
    <source>
        <dbReference type="EMBL" id="VDN14183.1"/>
    </source>
</evidence>